<organism evidence="2 3">
    <name type="scientific">Mycobacterium paraterrae</name>
    <dbReference type="NCBI Taxonomy" id="577492"/>
    <lineage>
        <taxon>Bacteria</taxon>
        <taxon>Bacillati</taxon>
        <taxon>Actinomycetota</taxon>
        <taxon>Actinomycetes</taxon>
        <taxon>Mycobacteriales</taxon>
        <taxon>Mycobacteriaceae</taxon>
        <taxon>Mycobacterium</taxon>
    </lineage>
</organism>
<reference evidence="2" key="1">
    <citation type="submission" date="2022-08" db="EMBL/GenBank/DDBJ databases">
        <title>Whole genome sequencing of non-tuberculosis mycobacteria type-strains.</title>
        <authorList>
            <person name="Igarashi Y."/>
            <person name="Osugi A."/>
            <person name="Mitarai S."/>
        </authorList>
    </citation>
    <scope>NUCLEOTIDE SEQUENCE</scope>
    <source>
        <strain evidence="2">DSM 45127</strain>
    </source>
</reference>
<evidence type="ECO:0000256" key="1">
    <source>
        <dbReference type="SAM" id="SignalP"/>
    </source>
</evidence>
<name>A0ABY3VS85_9MYCO</name>
<gene>
    <name evidence="2" type="ORF">MKK62_06640</name>
</gene>
<protein>
    <recommendedName>
        <fullName evidence="4">PE-PPE domain-containing protein</fullName>
    </recommendedName>
</protein>
<dbReference type="RefSeq" id="WP_240262710.1">
    <property type="nucleotide sequence ID" value="NZ_CP092488.2"/>
</dbReference>
<keyword evidence="3" id="KW-1185">Reference proteome</keyword>
<sequence length="577" mass="60690">MLAASRSYLLAAAALTATGAAIAAPLVMHMHQGATLSQAALPVRSIETKLVDAGDVANIPTNLFNDILSIPYNELEGGGLASVANSFLFTGTWWVPSSTNLWGIDPGDPTHIALIDNFIPFSAFTEGFTNSDGVYEPGLNYEFAGLLAAELPVSSSCDAMSCAPMTPPDVITGNTGYDRDLGFLAALMGKATDANGDPNGLFTNFFQVPLQNLFNGYLFQAPPDDIPPTTGEPTYDTGIINPGGPVNDEWAQLLGWGASGDPFEGGTHVVDGQDVMPWDGVNYQLNLLQPFQTLYDSLTQDPASNPVEIPSFDGIMHTFENLAAGSIIDFDPFTAGSPACPAQCDIPDAYQIPSLVKAISDADPSNEVLKTWVTDYAINPQLVNEPTQDQINASIALLQTGSYNFTPEQLEEVIGALDRINPELPELYVNSGIITDPNYLTYALDPSDTSVLEDGKLVGEFGGYNPWLEGTDFLKVLEAAGSNPVDPTLSQDLNILFTNFTFPGDPGALASVFGEGAASTSASAIDPSSYALDLSSLLGGLGSTAGADALSSILAELSAQFSADLAQLVPQAVLSAF</sequence>
<dbReference type="EMBL" id="CP092488">
    <property type="protein sequence ID" value="UMB70956.1"/>
    <property type="molecule type" value="Genomic_DNA"/>
</dbReference>
<feature type="chain" id="PRO_5045188818" description="PE-PPE domain-containing protein" evidence="1">
    <location>
        <begin position="24"/>
        <end position="577"/>
    </location>
</feature>
<accession>A0ABY3VS85</accession>
<proteinExistence type="predicted"/>
<evidence type="ECO:0000313" key="3">
    <source>
        <dbReference type="Proteomes" id="UP001055336"/>
    </source>
</evidence>
<feature type="signal peptide" evidence="1">
    <location>
        <begin position="1"/>
        <end position="23"/>
    </location>
</feature>
<evidence type="ECO:0008006" key="4">
    <source>
        <dbReference type="Google" id="ProtNLM"/>
    </source>
</evidence>
<dbReference type="Proteomes" id="UP001055336">
    <property type="component" value="Chromosome"/>
</dbReference>
<keyword evidence="1" id="KW-0732">Signal</keyword>
<evidence type="ECO:0000313" key="2">
    <source>
        <dbReference type="EMBL" id="UMB70956.1"/>
    </source>
</evidence>